<proteinExistence type="predicted"/>
<evidence type="ECO:0008006" key="3">
    <source>
        <dbReference type="Google" id="ProtNLM"/>
    </source>
</evidence>
<accession>A0A4R8F9G5</accession>
<reference evidence="1 2" key="1">
    <citation type="submission" date="2019-03" db="EMBL/GenBank/DDBJ databases">
        <title>Freshwater and sediment microbial communities from various areas in North America, analyzing microbe dynamics in response to fracking.</title>
        <authorList>
            <person name="Lamendella R."/>
        </authorList>
    </citation>
    <scope>NUCLEOTIDE SEQUENCE [LARGE SCALE GENOMIC DNA]</scope>
    <source>
        <strain evidence="1 2">6_TX</strain>
    </source>
</reference>
<dbReference type="Proteomes" id="UP000294489">
    <property type="component" value="Unassembled WGS sequence"/>
</dbReference>
<comment type="caution">
    <text evidence="1">The sequence shown here is derived from an EMBL/GenBank/DDBJ whole genome shotgun (WGS) entry which is preliminary data.</text>
</comment>
<name>A0A4R8F9G5_9GAMM</name>
<dbReference type="AlphaFoldDB" id="A0A4R8F9G5"/>
<sequence>MATLTALGCIFGISLVIAWLDRRVFHAFDPGAAWLAIEALPRELRTAVLHLSETPISTKVPIALNGIPDQVYRTWRGKLVVVDTKCRLTGKVLGKDILQLSVYRVILRHCQPLPVANHGYIRLVYTGKNGQRVVSYQRVRLCSESRVVLLCRNKAG</sequence>
<dbReference type="EMBL" id="SOEC01000033">
    <property type="protein sequence ID" value="TDX21852.1"/>
    <property type="molecule type" value="Genomic_DNA"/>
</dbReference>
<protein>
    <recommendedName>
        <fullName evidence="3">PD-(D/E)XK nuclease superfamily protein</fullName>
    </recommendedName>
</protein>
<evidence type="ECO:0000313" key="1">
    <source>
        <dbReference type="EMBL" id="TDX21852.1"/>
    </source>
</evidence>
<organism evidence="1 2">
    <name type="scientific">Modicisalibacter xianhensis</name>
    <dbReference type="NCBI Taxonomy" id="442341"/>
    <lineage>
        <taxon>Bacteria</taxon>
        <taxon>Pseudomonadati</taxon>
        <taxon>Pseudomonadota</taxon>
        <taxon>Gammaproteobacteria</taxon>
        <taxon>Oceanospirillales</taxon>
        <taxon>Halomonadaceae</taxon>
        <taxon>Modicisalibacter</taxon>
    </lineage>
</organism>
<gene>
    <name evidence="1" type="ORF">DFO67_1339</name>
</gene>
<evidence type="ECO:0000313" key="2">
    <source>
        <dbReference type="Proteomes" id="UP000294489"/>
    </source>
</evidence>